<feature type="compositionally biased region" description="Gly residues" evidence="2">
    <location>
        <begin position="125"/>
        <end position="170"/>
    </location>
</feature>
<comment type="caution">
    <text evidence="3">The sequence shown here is derived from an EMBL/GenBank/DDBJ whole genome shotgun (WGS) entry which is preliminary data.</text>
</comment>
<evidence type="ECO:0000313" key="3">
    <source>
        <dbReference type="EMBL" id="CAK3865664.1"/>
    </source>
</evidence>
<accession>A0AAI8YTV5</accession>
<reference evidence="3" key="1">
    <citation type="submission" date="2023-11" db="EMBL/GenBank/DDBJ databases">
        <authorList>
            <person name="Alioto T."/>
            <person name="Alioto T."/>
            <person name="Gomez Garrido J."/>
        </authorList>
    </citation>
    <scope>NUCLEOTIDE SEQUENCE</scope>
</reference>
<organism evidence="3 4">
    <name type="scientific">Lecanosticta acicola</name>
    <dbReference type="NCBI Taxonomy" id="111012"/>
    <lineage>
        <taxon>Eukaryota</taxon>
        <taxon>Fungi</taxon>
        <taxon>Dikarya</taxon>
        <taxon>Ascomycota</taxon>
        <taxon>Pezizomycotina</taxon>
        <taxon>Dothideomycetes</taxon>
        <taxon>Dothideomycetidae</taxon>
        <taxon>Mycosphaerellales</taxon>
        <taxon>Mycosphaerellaceae</taxon>
        <taxon>Lecanosticta</taxon>
    </lineage>
</organism>
<feature type="region of interest" description="Disordered" evidence="2">
    <location>
        <begin position="1"/>
        <end position="253"/>
    </location>
</feature>
<proteinExistence type="predicted"/>
<evidence type="ECO:0000313" key="4">
    <source>
        <dbReference type="Proteomes" id="UP001296104"/>
    </source>
</evidence>
<evidence type="ECO:0000256" key="2">
    <source>
        <dbReference type="SAM" id="MobiDB-lite"/>
    </source>
</evidence>
<dbReference type="Proteomes" id="UP001296104">
    <property type="component" value="Unassembled WGS sequence"/>
</dbReference>
<sequence length="340" mass="35994">MALQTPTLDEPPRSARMSPRDPYDTREPYRAGDEPRSRNPPPVLDERSHGNGRESIPPPREARREDDLPRAPPTGPSSQRAPATSMAPPTGPAAVTAPSGPRGTAAPPAGPRGAPTPRGDFAPRGRGGFGGDFAARGRGGFGVAPFRGGRGGAPPTGPGFGRGADAGYGRGESYNQDPAFGSRPPPSGPRSSFSQAPPPTLRQNSVTTTVTPTQPRAQRFANGESAVPDAPTGPKAARPPTGPATLAPVNRPHPAIAELPKIVDGGLKAEPLVDRSRLNELEDQAEKLKKQIEERETRKRKSLREWDRMTRETEVAALRSELAEEALRQLNGEAESQAAF</sequence>
<keyword evidence="4" id="KW-1185">Reference proteome</keyword>
<feature type="coiled-coil region" evidence="1">
    <location>
        <begin position="275"/>
        <end position="305"/>
    </location>
</feature>
<feature type="compositionally biased region" description="Basic and acidic residues" evidence="2">
    <location>
        <begin position="60"/>
        <end position="69"/>
    </location>
</feature>
<protein>
    <submittedName>
        <fullName evidence="3">Uncharacterized protein</fullName>
    </submittedName>
</protein>
<evidence type="ECO:0000256" key="1">
    <source>
        <dbReference type="SAM" id="Coils"/>
    </source>
</evidence>
<dbReference type="AlphaFoldDB" id="A0AAI8YTV5"/>
<gene>
    <name evidence="3" type="ORF">LECACI_7A001892</name>
</gene>
<keyword evidence="1" id="KW-0175">Coiled coil</keyword>
<dbReference type="EMBL" id="CAVMBE010000007">
    <property type="protein sequence ID" value="CAK3865664.1"/>
    <property type="molecule type" value="Genomic_DNA"/>
</dbReference>
<feature type="compositionally biased region" description="Low complexity" evidence="2">
    <location>
        <begin position="92"/>
        <end position="124"/>
    </location>
</feature>
<feature type="compositionally biased region" description="Basic and acidic residues" evidence="2">
    <location>
        <begin position="10"/>
        <end position="37"/>
    </location>
</feature>
<feature type="compositionally biased region" description="Polar residues" evidence="2">
    <location>
        <begin position="201"/>
        <end position="216"/>
    </location>
</feature>
<name>A0AAI8YTV5_9PEZI</name>